<evidence type="ECO:0000256" key="27">
    <source>
        <dbReference type="ARBA" id="ARBA00022953"/>
    </source>
</evidence>
<comment type="subunit">
    <text evidence="37">Homopentamer. Homooligomer.</text>
</comment>
<evidence type="ECO:0000256" key="36">
    <source>
        <dbReference type="ARBA" id="ARBA00045842"/>
    </source>
</evidence>
<dbReference type="InterPro" id="IPR009003">
    <property type="entry name" value="Peptidase_S1_PA"/>
</dbReference>
<dbReference type="SUPFAM" id="SSF56672">
    <property type="entry name" value="DNA/RNA polymerases"/>
    <property type="match status" value="1"/>
</dbReference>
<evidence type="ECO:0000256" key="7">
    <source>
        <dbReference type="ARBA" id="ARBA00020107"/>
    </source>
</evidence>
<dbReference type="GO" id="GO:0006508">
    <property type="term" value="P:proteolysis"/>
    <property type="evidence" value="ECO:0007669"/>
    <property type="project" value="UniProtKB-KW"/>
</dbReference>
<dbReference type="InterPro" id="IPR001676">
    <property type="entry name" value="Picornavirus_capsid"/>
</dbReference>
<dbReference type="InterPro" id="IPR043128">
    <property type="entry name" value="Rev_trsase/Diguanyl_cyclase"/>
</dbReference>
<dbReference type="EMBL" id="MT993598">
    <property type="protein sequence ID" value="QPB10709.1"/>
    <property type="molecule type" value="Genomic_RNA"/>
</dbReference>
<dbReference type="InterPro" id="IPR004004">
    <property type="entry name" value="Helic/Pol/Pept_Calicivir-typ"/>
</dbReference>
<dbReference type="GO" id="GO:0019062">
    <property type="term" value="P:virion attachment to host cell"/>
    <property type="evidence" value="ECO:0007669"/>
    <property type="project" value="UniProtKB-KW"/>
</dbReference>
<keyword evidence="12" id="KW-0597">Phosphoprotein</keyword>
<dbReference type="InterPro" id="IPR007094">
    <property type="entry name" value="RNA-dir_pol_PSvirus"/>
</dbReference>
<dbReference type="InterPro" id="IPR014759">
    <property type="entry name" value="Helicase_SF3_ssRNA_vir"/>
</dbReference>
<dbReference type="Gene3D" id="2.40.10.10">
    <property type="entry name" value="Trypsin-like serine proteases"/>
    <property type="match status" value="2"/>
</dbReference>
<dbReference type="PROSITE" id="PS51218">
    <property type="entry name" value="SF3_HELICASE_2"/>
    <property type="match status" value="1"/>
</dbReference>
<evidence type="ECO:0000256" key="35">
    <source>
        <dbReference type="ARBA" id="ARBA00045500"/>
    </source>
</evidence>
<keyword evidence="26" id="KW-1043">Host membrane</keyword>
<keyword evidence="10" id="KW-1036">Host cytoplasmic vesicle</keyword>
<dbReference type="GO" id="GO:0006351">
    <property type="term" value="P:DNA-templated transcription"/>
    <property type="evidence" value="ECO:0007669"/>
    <property type="project" value="InterPro"/>
</dbReference>
<dbReference type="Pfam" id="PF12944">
    <property type="entry name" value="HAV_VP"/>
    <property type="match status" value="1"/>
</dbReference>
<dbReference type="GO" id="GO:0072494">
    <property type="term" value="C:host multivesicular body"/>
    <property type="evidence" value="ECO:0007669"/>
    <property type="project" value="UniProtKB-SubCell"/>
</dbReference>
<comment type="function">
    <text evidence="2">VP0 precursor is a component of the immature procapsids.</text>
</comment>
<dbReference type="Gene3D" id="3.40.50.300">
    <property type="entry name" value="P-loop containing nucleotide triphosphate hydrolases"/>
    <property type="match status" value="1"/>
</dbReference>
<evidence type="ECO:0000256" key="20">
    <source>
        <dbReference type="ARBA" id="ARBA00022801"/>
    </source>
</evidence>
<evidence type="ECO:0000259" key="41">
    <source>
        <dbReference type="PROSITE" id="PS50507"/>
    </source>
</evidence>
<evidence type="ECO:0000256" key="14">
    <source>
        <dbReference type="ARBA" id="ARBA00022581"/>
    </source>
</evidence>
<evidence type="ECO:0000256" key="30">
    <source>
        <dbReference type="ARBA" id="ARBA00023065"/>
    </source>
</evidence>
<keyword evidence="30" id="KW-0406">Ion transport</keyword>
<dbReference type="GO" id="GO:0005524">
    <property type="term" value="F:ATP binding"/>
    <property type="evidence" value="ECO:0007669"/>
    <property type="project" value="UniProtKB-KW"/>
</dbReference>
<evidence type="ECO:0000259" key="42">
    <source>
        <dbReference type="PROSITE" id="PS51218"/>
    </source>
</evidence>
<dbReference type="SUPFAM" id="SSF52540">
    <property type="entry name" value="P-loop containing nucleoside triphosphate hydrolases"/>
    <property type="match status" value="1"/>
</dbReference>
<dbReference type="GO" id="GO:0004197">
    <property type="term" value="F:cysteine-type endopeptidase activity"/>
    <property type="evidence" value="ECO:0007669"/>
    <property type="project" value="InterPro"/>
</dbReference>
<evidence type="ECO:0000256" key="22">
    <source>
        <dbReference type="ARBA" id="ARBA00022806"/>
    </source>
</evidence>
<dbReference type="GO" id="GO:0003723">
    <property type="term" value="F:RNA binding"/>
    <property type="evidence" value="ECO:0007669"/>
    <property type="project" value="InterPro"/>
</dbReference>
<dbReference type="GO" id="GO:0003724">
    <property type="term" value="F:RNA helicase activity"/>
    <property type="evidence" value="ECO:0007669"/>
    <property type="project" value="InterPro"/>
</dbReference>
<evidence type="ECO:0000256" key="24">
    <source>
        <dbReference type="ARBA" id="ARBA00022840"/>
    </source>
</evidence>
<dbReference type="GO" id="GO:0039618">
    <property type="term" value="C:T=pseudo3 icosahedral viral capsid"/>
    <property type="evidence" value="ECO:0007669"/>
    <property type="project" value="UniProtKB-KW"/>
</dbReference>
<feature type="domain" description="RdRp catalytic" evidence="41">
    <location>
        <begin position="1949"/>
        <end position="2070"/>
    </location>
</feature>
<evidence type="ECO:0000256" key="2">
    <source>
        <dbReference type="ARBA" id="ARBA00003724"/>
    </source>
</evidence>
<evidence type="ECO:0000256" key="29">
    <source>
        <dbReference type="ARBA" id="ARBA00023046"/>
    </source>
</evidence>
<keyword evidence="34" id="KW-0407">Ion channel</keyword>
<dbReference type="InterPro" id="IPR044067">
    <property type="entry name" value="PCV_3C_PRO"/>
</dbReference>
<dbReference type="CDD" id="cd00205">
    <property type="entry name" value="rhv_like"/>
    <property type="match status" value="2"/>
</dbReference>
<evidence type="ECO:0000256" key="34">
    <source>
        <dbReference type="ARBA" id="ARBA00023303"/>
    </source>
</evidence>
<evidence type="ECO:0000256" key="9">
    <source>
        <dbReference type="ARBA" id="ARBA00022484"/>
    </source>
</evidence>
<keyword evidence="11" id="KW-0191">Covalent protein-RNA linkage</keyword>
<keyword evidence="23" id="KW-0788">Thiol protease</keyword>
<evidence type="ECO:0000256" key="5">
    <source>
        <dbReference type="ARBA" id="ARBA00004560"/>
    </source>
</evidence>
<dbReference type="Gene3D" id="3.30.70.270">
    <property type="match status" value="1"/>
</dbReference>
<keyword evidence="33" id="KW-1160">Virus entry into host cell</keyword>
<evidence type="ECO:0000256" key="10">
    <source>
        <dbReference type="ARBA" id="ARBA00022488"/>
    </source>
</evidence>
<keyword evidence="15" id="KW-0645">Protease</keyword>
<evidence type="ECO:0000256" key="4">
    <source>
        <dbReference type="ARBA" id="ARBA00004328"/>
    </source>
</evidence>
<dbReference type="GO" id="GO:0003968">
    <property type="term" value="F:RNA-directed RNA polymerase activity"/>
    <property type="evidence" value="ECO:0007669"/>
    <property type="project" value="UniProtKB-KW"/>
</dbReference>
<sequence>MLYFDGDWVKMFSGIAKALHSLTGLQDENTESELVTTDRVTVGGSAAFTSVDQASVTAAVVGRTLNEKLLTSVDLQGNLEQQGEKFYLIFQGTWSTESEFVRICNLDVLAKLKDIDFAISGLTDFHAYLRCGVEVMVQINPTQYHQGCLMVALIPADEAWGSISGLTTYPHGILNCNINNVIRIKVPFVYTRGAYNLRNPEYTVWRLVIYVYNKLKAGTGTEAKVSFSVLARACDVELHGLMPKTNIGSEKVRISSSQNIVNTANRFDSGAEFTLALGQEDFLSDVTNAGGMKVKHLSTWTRVPTLLGQILMSSAQTVGTKLAVLNVDPYFHTVKTASGAKHEITNLAAIAQMFCFWRGDIVYHFQVVPTRFHAGRLLVCFVPGNENTDTSKLTIQKATSGLCAVMDIEGVASTMIFRVPYISDTPYRSNLHTQRGKAKGSYMSIGKIVVFVYNKLTHPVTVHSSIDINVYVSACNLELYGPIYETVSPGVLTANSGEDELVENKGKQNAFDTGGYTSQDNTVGKEYVDKPEKTVPIGAVTAIEDPKLEKKPPQTFPERAPGKPRHTVDHMDMYQMMGRAHFLCAHTFAASDKVYTIPIDFKYSSTDQTIASTLEWFMSLFHLYRGPIDMTIVISGAHDVDGICWFTPIGMALEKIWTEDSPDLTIDYTTSLGCVRFNTSRTGNIQMRLPWYSFLYAVSGNLGDEGHHKTDDSYFGSVSIMIKNYTSADEYLGISVFLSFTEQSEFLFPRAPIKTNLLKTNGLQPIRGLESSVDDESPIPPPRRGVMVESISPYRDLRLRVGAERLRYAHDELHSQAGSMFADCVLVQKREGSLLLRGFAYSGRIYYADCEPRQLKDIPLLKNGLFKNEVESGDWLALNTTIDEELARTWSQLEVSKVRFCWFDFVRGKMESSFHGSDWAHLKSKFSDDELKSLLEIFSGKSLGAIDKIIMDSVVLGDVQETGLLVKSLATECKTVLDQMSAIIQRVAKGFSKRKFLIVSRMLSAIIKLGLKLYICVKTSWQPHVAIPLLMELALECGDLSMDMTGLVKTMVEEVAELVGRDETDGLKSQSATWLRDMVCCVSLFKSAKSCFDWVVDKFQDWFKEKFGEKQKILELLNENEERVDALVTFVDEFVIRDVTEGNSNNFVSDGLDLIKQLRTLHSIVTTDKELSKHQQIVRDSINRVHAKLRSVKVNYENAVVRAEPVVLYLYGERGCGKSLLSMAIAVKICKALGLDPSSNIYTKPVGASYWDGYANQAVCLIDDIGQNTDDADWADFCQLVSGCPYRLNMAGLDQKGVHFTSPYIICTSNTESPDPRVVYHREAVLRRLHIKIRVSVKDYYAMDRGVSRVLNVEKAKRDGMIANMDCLSMNYEGVDISLGDIVSSVISAVERREANMDEFMSLWSQSNGPDSFQFFLTRNSTESNGKASALLRSIRDHKLLILGSLLGVLSGVGIIYGVYKMFKSKNGVQSEGAYNGQTKVNRVVRLDTPTMTSQSIVELSVLIQKNLVRLGTSGDGETVMWHVNAFGIYDEWMLIPHHAFKFDSAFEYFFVQKAGVTYSCPKDKVEIYELGREFNDVVLVKMPNIPKFKDVRHHFVKKQDIQSCDGKLATLCTINGGLFQLIAEGPIKLCERASYSHKIEDGKHVTLTITDGWRGTGDALPGSCGGPLVSSNHRLQNPIIGLHVASGGGQMLSTVVYREMFDVITNGVLNSQRIAQVMVAQSDVPMASKTEFRRSPIYDVMPLPVEKMPASLPYNRNCEVDVLQVMLSKYSVPVVEEPMDYECAVWAYVDQLVNVFGNPEFKLLTVNEVVLGIDGMDGLNMNTSAGIPYTLYHERKRDMFDEHGNIISERLQSRLHLHHVMAPLGLSLDVTFQTCAKDELRKVEKVITGNTRTIEAAPVDFTIFVRQVFGNFVAKLQSNPGWRTGIAVGVDPDRDWEQIYLEAIRFGPTGIDADFKNFDASISPFMMKYGVEVLGYMSAMCGPVTQSIAQTLMSSKHQIRNVLITVRGSMPSGVPCTSVLNSIINNINWLYVMSRVLKINVYDVRKLCRFLCYGDDVIVSVSKEVKVDEAMLHDIQAEFLKIGMIVTGSDKGPLRVKPILDVSFLKRDVFVDPEHRIHPRIELATIWALLQWTRTKAEFKENVQNACWFAYHHGEEFYNQFLNMLSGWVSQVGCDISLPSFSQQEGRFRSMFRGRNLS</sequence>
<keyword evidence="17" id="KW-0548">Nucleotidyltransferase</keyword>
<dbReference type="Gene3D" id="1.20.960.20">
    <property type="match status" value="1"/>
</dbReference>
<keyword evidence="9" id="KW-0696">RNA-directed RNA polymerase</keyword>
<evidence type="ECO:0000256" key="11">
    <source>
        <dbReference type="ARBA" id="ARBA00022520"/>
    </source>
</evidence>
<dbReference type="PROSITE" id="PS50507">
    <property type="entry name" value="RDRP_SSRNA_POS"/>
    <property type="match status" value="1"/>
</dbReference>
<keyword evidence="19" id="KW-0547">Nucleotide-binding</keyword>
<proteinExistence type="inferred from homology"/>
<evidence type="ECO:0000256" key="38">
    <source>
        <dbReference type="ARBA" id="ARBA00046923"/>
    </source>
</evidence>
<keyword evidence="29" id="KW-1039">Host endosome</keyword>
<reference evidence="44" key="1">
    <citation type="journal article" date="2021" name="Virology (Lond)">
        <title>RNA virome abundance and diversity is associated with host age in a bird species.</title>
        <authorList>
            <person name="Wille M."/>
            <person name="Shi M."/>
            <person name="Hurt A.C."/>
            <person name="Klaassen M."/>
            <person name="Holmes E.C."/>
        </authorList>
    </citation>
    <scope>NUCLEOTIDE SEQUENCE</scope>
    <source>
        <strain evidence="44">MW12_1o</strain>
    </source>
</reference>
<keyword evidence="24" id="KW-0067">ATP-binding</keyword>
<evidence type="ECO:0000256" key="21">
    <source>
        <dbReference type="ARBA" id="ARBA00022804"/>
    </source>
</evidence>
<comment type="function">
    <text evidence="35">Precursor component of immature procapsids that corresponds to an extended form of the structural protein VP1. After maturation, possibly by the host Cathepsin L, the assembly signal 2A is cleaved to give rise to the mature VP1 protein.</text>
</comment>
<dbReference type="GO" id="GO:0034220">
    <property type="term" value="P:monoatomic ion transmembrane transport"/>
    <property type="evidence" value="ECO:0007669"/>
    <property type="project" value="UniProtKB-KW"/>
</dbReference>
<dbReference type="SUPFAM" id="SSF88633">
    <property type="entry name" value="Positive stranded ssRNA viruses"/>
    <property type="match status" value="3"/>
</dbReference>
<dbReference type="Gene3D" id="2.60.120.20">
    <property type="match status" value="3"/>
</dbReference>
<dbReference type="PRINTS" id="PR00918">
    <property type="entry name" value="CALICVIRUSNS"/>
</dbReference>
<keyword evidence="8" id="KW-0813">Transport</keyword>
<dbReference type="GO" id="GO:0015267">
    <property type="term" value="F:channel activity"/>
    <property type="evidence" value="ECO:0007669"/>
    <property type="project" value="UniProtKB-KW"/>
</dbReference>
<keyword evidence="28" id="KW-1182">Viral ion channel</keyword>
<keyword evidence="25" id="KW-0946">Virion</keyword>
<keyword evidence="31" id="KW-0472">Membrane</keyword>
<evidence type="ECO:0000256" key="18">
    <source>
        <dbReference type="ARBA" id="ARBA00022706"/>
    </source>
</evidence>
<dbReference type="GO" id="GO:0039694">
    <property type="term" value="P:viral RNA genome replication"/>
    <property type="evidence" value="ECO:0007669"/>
    <property type="project" value="InterPro"/>
</dbReference>
<keyword evidence="16" id="KW-0808">Transferase</keyword>
<evidence type="ECO:0000256" key="1">
    <source>
        <dbReference type="ARBA" id="ARBA00002016"/>
    </source>
</evidence>
<dbReference type="InterPro" id="IPR001205">
    <property type="entry name" value="RNA-dir_pol_C"/>
</dbReference>
<comment type="subunit">
    <text evidence="38">Interacts with capsid protein VP2. Interacts with capsid protein VP3.</text>
</comment>
<dbReference type="PROSITE" id="PS51874">
    <property type="entry name" value="PCV_3C_PRO"/>
    <property type="match status" value="1"/>
</dbReference>
<dbReference type="GO" id="GO:0046718">
    <property type="term" value="P:symbiont entry into host cell"/>
    <property type="evidence" value="ECO:0007669"/>
    <property type="project" value="UniProtKB-KW"/>
</dbReference>
<evidence type="ECO:0000256" key="37">
    <source>
        <dbReference type="ARBA" id="ARBA00046745"/>
    </source>
</evidence>
<keyword evidence="32" id="KW-1035">Host cytoplasm</keyword>
<dbReference type="GO" id="GO:0005198">
    <property type="term" value="F:structural molecule activity"/>
    <property type="evidence" value="ECO:0007669"/>
    <property type="project" value="InterPro"/>
</dbReference>
<dbReference type="SUPFAM" id="SSF50494">
    <property type="entry name" value="Trypsin-like serine proteases"/>
    <property type="match status" value="1"/>
</dbReference>
<dbReference type="InterPro" id="IPR033703">
    <property type="entry name" value="Rhv-like"/>
</dbReference>
<keyword evidence="13" id="KW-0167">Capsid protein</keyword>
<dbReference type="Pfam" id="PF00073">
    <property type="entry name" value="Rhv"/>
    <property type="match status" value="2"/>
</dbReference>
<comment type="subunit">
    <text evidence="39">Interacts with capsid protein VP1. Interacts with capsid protein VP2.</text>
</comment>
<evidence type="ECO:0000256" key="32">
    <source>
        <dbReference type="ARBA" id="ARBA00023200"/>
    </source>
</evidence>
<evidence type="ECO:0000256" key="16">
    <source>
        <dbReference type="ARBA" id="ARBA00022679"/>
    </source>
</evidence>
<accession>A0A8E4QJ98</accession>
<evidence type="ECO:0000256" key="26">
    <source>
        <dbReference type="ARBA" id="ARBA00022870"/>
    </source>
</evidence>
<evidence type="ECO:0000256" key="19">
    <source>
        <dbReference type="ARBA" id="ARBA00022741"/>
    </source>
</evidence>
<evidence type="ECO:0000256" key="3">
    <source>
        <dbReference type="ARBA" id="ARBA00004295"/>
    </source>
</evidence>
<evidence type="ECO:0000259" key="43">
    <source>
        <dbReference type="PROSITE" id="PS51874"/>
    </source>
</evidence>
<evidence type="ECO:0000256" key="40">
    <source>
        <dbReference type="ARBA" id="ARBA00047164"/>
    </source>
</evidence>
<dbReference type="Pfam" id="PF00910">
    <property type="entry name" value="RNA_helicase"/>
    <property type="match status" value="1"/>
</dbReference>
<organism evidence="44">
    <name type="scientific">Loch Leven virus</name>
    <dbReference type="NCBI Taxonomy" id="2776924"/>
    <lineage>
        <taxon>Viruses</taxon>
        <taxon>Riboviria</taxon>
        <taxon>Orthornavirae</taxon>
        <taxon>Pisuviricota</taxon>
        <taxon>Pisoniviricetes</taxon>
        <taxon>Picornavirales</taxon>
        <taxon>Picornaviridae</taxon>
        <taxon>Heptrevirinae</taxon>
        <taxon>Hepatovirus</taxon>
    </lineage>
</organism>
<evidence type="ECO:0000256" key="8">
    <source>
        <dbReference type="ARBA" id="ARBA00022448"/>
    </source>
</evidence>
<dbReference type="InterPro" id="IPR043502">
    <property type="entry name" value="DNA/RNA_pol_sf"/>
</dbReference>
<keyword evidence="22" id="KW-0347">Helicase</keyword>
<evidence type="ECO:0000256" key="12">
    <source>
        <dbReference type="ARBA" id="ARBA00022553"/>
    </source>
</evidence>
<keyword evidence="18" id="KW-1143">T=pseudo3 icosahedral capsid protein</keyword>
<evidence type="ECO:0000256" key="6">
    <source>
        <dbReference type="ARBA" id="ARBA00006029"/>
    </source>
</evidence>
<keyword evidence="27" id="KW-0693">Viral RNA replication</keyword>
<evidence type="ECO:0000256" key="39">
    <source>
        <dbReference type="ARBA" id="ARBA00047163"/>
    </source>
</evidence>
<evidence type="ECO:0000256" key="31">
    <source>
        <dbReference type="ARBA" id="ARBA00023136"/>
    </source>
</evidence>
<keyword evidence="20" id="KW-0378">Hydrolase</keyword>
<feature type="domain" description="SF3 helicase" evidence="42">
    <location>
        <begin position="1183"/>
        <end position="1350"/>
    </location>
</feature>
<evidence type="ECO:0000313" key="44">
    <source>
        <dbReference type="EMBL" id="QPB10709.1"/>
    </source>
</evidence>
<comment type="function">
    <text evidence="36">Capsid proteins VP1, VP2, and VP3 form a closed capsid enclosing the viral positive strand RNA genome. All these proteins contain a beta-sheet structure called beta-barrel jelly roll. Together they form an icosahedral capsid (T=3) composed of 60 copies of each VP1, VP2, and VP3, with a diameter of approximately 300 Angstroms. VP1 is situated at the 12 fivefold axes, whereas VP2 and VP3 are located at the quasi-sixfold axes. The naked capsid interacts with the host receptor HAVCR1 to provide virion attachment to and probably entry into the target cell.</text>
</comment>
<feature type="domain" description="Peptidase C3" evidence="43">
    <location>
        <begin position="1494"/>
        <end position="1702"/>
    </location>
</feature>
<evidence type="ECO:0000256" key="33">
    <source>
        <dbReference type="ARBA" id="ARBA00023296"/>
    </source>
</evidence>
<dbReference type="InterPro" id="IPR043504">
    <property type="entry name" value="Peptidase_S1_PA_chymotrypsin"/>
</dbReference>
<dbReference type="InterPro" id="IPR024354">
    <property type="entry name" value="Hepatitis_A_VP1-2A"/>
</dbReference>
<evidence type="ECO:0000256" key="28">
    <source>
        <dbReference type="ARBA" id="ARBA00023039"/>
    </source>
</evidence>
<keyword evidence="14" id="KW-0945">Host-virus interaction</keyword>
<evidence type="ECO:0000256" key="17">
    <source>
        <dbReference type="ARBA" id="ARBA00022695"/>
    </source>
</evidence>
<dbReference type="InterPro" id="IPR029053">
    <property type="entry name" value="Viral_coat"/>
</dbReference>
<protein>
    <recommendedName>
        <fullName evidence="7">Genome polyprotein</fullName>
    </recommendedName>
</protein>
<keyword evidence="21" id="KW-1161">Viral attachment to host cell</keyword>
<dbReference type="Pfam" id="PF00680">
    <property type="entry name" value="RdRP_1"/>
    <property type="match status" value="1"/>
</dbReference>
<evidence type="ECO:0000256" key="23">
    <source>
        <dbReference type="ARBA" id="ARBA00022807"/>
    </source>
</evidence>
<comment type="subunit">
    <text evidence="40">Interacts with capsid protein VP1. Interacts with capsid protein VP3.</text>
</comment>
<comment type="function">
    <text evidence="1">Plays a role in the assembly of the 12 pentamers into an icosahedral structure. Has not been detected in mature virions, supposedly owing to its small size.</text>
</comment>
<evidence type="ECO:0000256" key="15">
    <source>
        <dbReference type="ARBA" id="ARBA00022670"/>
    </source>
</evidence>
<dbReference type="GO" id="GO:0044162">
    <property type="term" value="C:host cell cytoplasmic vesicle membrane"/>
    <property type="evidence" value="ECO:0007669"/>
    <property type="project" value="UniProtKB-SubCell"/>
</dbReference>
<comment type="similarity">
    <text evidence="6">Belongs to the picornaviridae polyprotein family.</text>
</comment>
<dbReference type="InterPro" id="IPR027417">
    <property type="entry name" value="P-loop_NTPase"/>
</dbReference>
<evidence type="ECO:0000256" key="13">
    <source>
        <dbReference type="ARBA" id="ARBA00022561"/>
    </source>
</evidence>
<name>A0A8E4QJ98_9PICO</name>
<dbReference type="InterPro" id="IPR000605">
    <property type="entry name" value="Helicase_SF3_ssDNA/RNA_vir"/>
</dbReference>
<evidence type="ECO:0000256" key="25">
    <source>
        <dbReference type="ARBA" id="ARBA00022844"/>
    </source>
</evidence>
<comment type="subcellular location">
    <subcellularLocation>
        <location evidence="3">Host cytoplasmic vesicle membrane</location>
        <topology evidence="3">Peripheral membrane protein</topology>
        <orientation evidence="3">Cytoplasmic side</orientation>
    </subcellularLocation>
    <subcellularLocation>
        <location evidence="5">Host endosome</location>
        <location evidence="5">Host multivesicular body</location>
    </subcellularLocation>
    <subcellularLocation>
        <location evidence="4">Virion</location>
    </subcellularLocation>
</comment>